<dbReference type="Gene3D" id="2.30.40.10">
    <property type="entry name" value="Urease, subunit C, domain 1"/>
    <property type="match status" value="1"/>
</dbReference>
<comment type="caution">
    <text evidence="3">The sequence shown here is derived from an EMBL/GenBank/DDBJ whole genome shotgun (WGS) entry which is preliminary data.</text>
</comment>
<dbReference type="STRING" id="1423750.FC89_GL000430"/>
<feature type="domain" description="Amidohydrolase-related" evidence="2">
    <location>
        <begin position="56"/>
        <end position="413"/>
    </location>
</feature>
<name>A0A0R1VN01_9LACO</name>
<proteinExistence type="predicted"/>
<dbReference type="SUPFAM" id="SSF51556">
    <property type="entry name" value="Metallo-dependent hydrolases"/>
    <property type="match status" value="1"/>
</dbReference>
<sequence>MQKILLPKYLYTHEKFEKDFGILISGNLVKEVAKQKELLNKYPEVPIKRYDDMVFVPGTVNTHNHSFQSLLRGIAIDQPFLKWRDNSLYKYSPAMRLEDIYNGALFAYAEMMKCGVTTVCDFFYLHNYGNESDEAIVQAAKDVGIRLVLARTMYDWDGAPKGYLESVSEAVKNTKQLAAKYQSDSMVTVIPAPHSLHGASPEMIQAGHKLAIEMGTKFHIHVAEEPFEVKDTLRKHNKRTVEYLNELGVVDSSLVLVHGVWLNDEEIELLGQRHAALNYCPSSNMFLADGVTNIPKMAANKINIALGSDGACGNNRISVFEEMRMTALLQKATTHDALCVKCKQAFDMGTINGGAQLDLDIGEIKAGSLADFVGINLNDFSMKPLSGNLEQLLPNIVYSMQPNAIKTVIVNGEETVKDGELVKVSEEKVMGKVDQTMDYFATLD</sequence>
<dbReference type="InterPro" id="IPR011059">
    <property type="entry name" value="Metal-dep_hydrolase_composite"/>
</dbReference>
<dbReference type="InterPro" id="IPR032466">
    <property type="entry name" value="Metal_Hydrolase"/>
</dbReference>
<dbReference type="Pfam" id="PF01979">
    <property type="entry name" value="Amidohydro_1"/>
    <property type="match status" value="1"/>
</dbReference>
<keyword evidence="4" id="KW-1185">Reference proteome</keyword>
<dbReference type="InterPro" id="IPR050287">
    <property type="entry name" value="MTA/SAH_deaminase"/>
</dbReference>
<evidence type="ECO:0000259" key="2">
    <source>
        <dbReference type="Pfam" id="PF01979"/>
    </source>
</evidence>
<dbReference type="InterPro" id="IPR006680">
    <property type="entry name" value="Amidohydro-rel"/>
</dbReference>
<dbReference type="EMBL" id="AZGB01000009">
    <property type="protein sequence ID" value="KRM07114.1"/>
    <property type="molecule type" value="Genomic_DNA"/>
</dbReference>
<protein>
    <submittedName>
        <fullName evidence="3">Amidohydrolase</fullName>
    </submittedName>
</protein>
<gene>
    <name evidence="3" type="ORF">FC89_GL000430</name>
</gene>
<dbReference type="RefSeq" id="WP_057871210.1">
    <property type="nucleotide sequence ID" value="NZ_AZGB01000009.1"/>
</dbReference>
<dbReference type="PANTHER" id="PTHR43794">
    <property type="entry name" value="AMINOHYDROLASE SSNA-RELATED"/>
    <property type="match status" value="1"/>
</dbReference>
<organism evidence="3 4">
    <name type="scientific">Liquorilactobacillus ghanensis DSM 18630</name>
    <dbReference type="NCBI Taxonomy" id="1423750"/>
    <lineage>
        <taxon>Bacteria</taxon>
        <taxon>Bacillati</taxon>
        <taxon>Bacillota</taxon>
        <taxon>Bacilli</taxon>
        <taxon>Lactobacillales</taxon>
        <taxon>Lactobacillaceae</taxon>
        <taxon>Liquorilactobacillus</taxon>
    </lineage>
</organism>
<dbReference type="PANTHER" id="PTHR43794:SF11">
    <property type="entry name" value="AMIDOHYDROLASE-RELATED DOMAIN-CONTAINING PROTEIN"/>
    <property type="match status" value="1"/>
</dbReference>
<evidence type="ECO:0000313" key="4">
    <source>
        <dbReference type="Proteomes" id="UP000051451"/>
    </source>
</evidence>
<dbReference type="OrthoDB" id="9797498at2"/>
<dbReference type="Proteomes" id="UP000051451">
    <property type="component" value="Unassembled WGS sequence"/>
</dbReference>
<dbReference type="AlphaFoldDB" id="A0A0R1VN01"/>
<dbReference type="PATRIC" id="fig|1423750.3.peg.439"/>
<dbReference type="CDD" id="cd01298">
    <property type="entry name" value="ATZ_TRZ_like"/>
    <property type="match status" value="1"/>
</dbReference>
<evidence type="ECO:0000313" key="3">
    <source>
        <dbReference type="EMBL" id="KRM07114.1"/>
    </source>
</evidence>
<dbReference type="SUPFAM" id="SSF51338">
    <property type="entry name" value="Composite domain of metallo-dependent hydrolases"/>
    <property type="match status" value="1"/>
</dbReference>
<dbReference type="Gene3D" id="3.20.20.140">
    <property type="entry name" value="Metal-dependent hydrolases"/>
    <property type="match status" value="1"/>
</dbReference>
<reference evidence="3 4" key="1">
    <citation type="journal article" date="2015" name="Genome Announc.">
        <title>Expanding the biotechnology potential of lactobacilli through comparative genomics of 213 strains and associated genera.</title>
        <authorList>
            <person name="Sun Z."/>
            <person name="Harris H.M."/>
            <person name="McCann A."/>
            <person name="Guo C."/>
            <person name="Argimon S."/>
            <person name="Zhang W."/>
            <person name="Yang X."/>
            <person name="Jeffery I.B."/>
            <person name="Cooney J.C."/>
            <person name="Kagawa T.F."/>
            <person name="Liu W."/>
            <person name="Song Y."/>
            <person name="Salvetti E."/>
            <person name="Wrobel A."/>
            <person name="Rasinkangas P."/>
            <person name="Parkhill J."/>
            <person name="Rea M.C."/>
            <person name="O'Sullivan O."/>
            <person name="Ritari J."/>
            <person name="Douillard F.P."/>
            <person name="Paul Ross R."/>
            <person name="Yang R."/>
            <person name="Briner A.E."/>
            <person name="Felis G.E."/>
            <person name="de Vos W.M."/>
            <person name="Barrangou R."/>
            <person name="Klaenhammer T.R."/>
            <person name="Caufield P.W."/>
            <person name="Cui Y."/>
            <person name="Zhang H."/>
            <person name="O'Toole P.W."/>
        </authorList>
    </citation>
    <scope>NUCLEOTIDE SEQUENCE [LARGE SCALE GENOMIC DNA]</scope>
    <source>
        <strain evidence="3 4">DSM 18630</strain>
    </source>
</reference>
<keyword evidence="1 3" id="KW-0378">Hydrolase</keyword>
<dbReference type="GeneID" id="98318479"/>
<evidence type="ECO:0000256" key="1">
    <source>
        <dbReference type="ARBA" id="ARBA00022801"/>
    </source>
</evidence>
<dbReference type="GO" id="GO:0016810">
    <property type="term" value="F:hydrolase activity, acting on carbon-nitrogen (but not peptide) bonds"/>
    <property type="evidence" value="ECO:0007669"/>
    <property type="project" value="InterPro"/>
</dbReference>
<accession>A0A0R1VN01</accession>